<dbReference type="CDD" id="cd04601">
    <property type="entry name" value="CBS_pair_IMPDH"/>
    <property type="match status" value="1"/>
</dbReference>
<dbReference type="AlphaFoldDB" id="K1YGX6"/>
<evidence type="ECO:0000256" key="1">
    <source>
        <dbReference type="ARBA" id="ARBA00005502"/>
    </source>
</evidence>
<feature type="active site" description="Proton acceptor" evidence="5">
    <location>
        <position position="420"/>
    </location>
</feature>
<dbReference type="PROSITE" id="PS51371">
    <property type="entry name" value="CBS"/>
    <property type="match status" value="2"/>
</dbReference>
<evidence type="ECO:0000313" key="10">
    <source>
        <dbReference type="EMBL" id="EKD24584.1"/>
    </source>
</evidence>
<dbReference type="InterPro" id="IPR000644">
    <property type="entry name" value="CBS_dom"/>
</dbReference>
<feature type="active site" description="Thioimidate intermediate" evidence="5">
    <location>
        <position position="318"/>
    </location>
</feature>
<evidence type="ECO:0000256" key="2">
    <source>
        <dbReference type="ARBA" id="ARBA00022723"/>
    </source>
</evidence>
<gene>
    <name evidence="10" type="ORF">ACD_80C00194G0003</name>
</gene>
<reference evidence="10" key="1">
    <citation type="journal article" date="2012" name="Science">
        <title>Fermentation, hydrogen, and sulfur metabolism in multiple uncultivated bacterial phyla.</title>
        <authorList>
            <person name="Wrighton K.C."/>
            <person name="Thomas B.C."/>
            <person name="Sharon I."/>
            <person name="Miller C.S."/>
            <person name="Castelle C.J."/>
            <person name="VerBerkmoes N.C."/>
            <person name="Wilkins M.J."/>
            <person name="Hettich R.L."/>
            <person name="Lipton M.S."/>
            <person name="Williams K.H."/>
            <person name="Long P.E."/>
            <person name="Banfield J.F."/>
        </authorList>
    </citation>
    <scope>NUCLEOTIDE SEQUENCE [LARGE SCALE GENOMIC DNA]</scope>
</reference>
<sequence>MKTTIALTYDDVAIQPGYYKEGSEFDISILLCKDRDGHDLILKKPFLSAAMDTVTEVEMAIHMAREGCLGAIHANLTAEVQAKQVTQVKRAENLMITTPIHVNDTTTIRETAEIIQKVGFSSIPVLDKDGKILGLAVNPSVRFQDENYDKSIITTMVQNPIIVKLSDVQDEKFGFVDLEKAKRIFAKNTQNNTKALLVADENNVLIGLITSKDVDNLKTFPHASKDCMGRLRVAAAISTDAKAMERVRLLANAGVDMLVIDSSQGYSDYMANTIKAIKKEFPTMPVVAGNVVTAEGALFLAEAGADIIKVGVGPGAICSTRKISGVGLPQFSAVLEVCEALQNDYPHIAVIADGGIKHTGDVGKAIVAGAKAIMMGNVFSGTDETPGEITIHKGRKVKIYRGMGSSDAMESAKKVGAGNRYEQNGKVPISHGVTTYVPYKGAVADIIFQYAGGLGETLKLTGATNLAELKNAQWRQITRAGEIESHPHDVELVHGEPNYHNE</sequence>
<dbReference type="SUPFAM" id="SSF54631">
    <property type="entry name" value="CBS-domain pair"/>
    <property type="match status" value="1"/>
</dbReference>
<dbReference type="PANTHER" id="PTHR11911:SF111">
    <property type="entry name" value="INOSINE-5'-MONOPHOSPHATE DEHYDROGENASE"/>
    <property type="match status" value="1"/>
</dbReference>
<dbReference type="CDD" id="cd00381">
    <property type="entry name" value="IMPDH"/>
    <property type="match status" value="1"/>
</dbReference>
<dbReference type="SMART" id="SM01240">
    <property type="entry name" value="IMPDH"/>
    <property type="match status" value="1"/>
</dbReference>
<feature type="binding site" description="in other chain" evidence="7">
    <location>
        <position position="318"/>
    </location>
    <ligand>
        <name>K(+)</name>
        <dbReference type="ChEBI" id="CHEBI:29103"/>
        <note>ligand shared between two tetrameric partners</note>
    </ligand>
</feature>
<feature type="binding site" description="in other chain" evidence="7">
    <location>
        <position position="315"/>
    </location>
    <ligand>
        <name>K(+)</name>
        <dbReference type="ChEBI" id="CHEBI:29103"/>
        <note>ligand shared between two tetrameric partners</note>
    </ligand>
</feature>
<protein>
    <recommendedName>
        <fullName evidence="9">CBS domain-containing protein</fullName>
    </recommendedName>
</protein>
<comment type="caution">
    <text evidence="10">The sequence shown here is derived from an EMBL/GenBank/DDBJ whole genome shotgun (WGS) entry which is preliminary data.</text>
</comment>
<dbReference type="Pfam" id="PF00571">
    <property type="entry name" value="CBS"/>
    <property type="match status" value="1"/>
</dbReference>
<feature type="binding site" evidence="6">
    <location>
        <begin position="311"/>
        <end position="313"/>
    </location>
    <ligand>
        <name>NAD(+)</name>
        <dbReference type="ChEBI" id="CHEBI:57540"/>
    </ligand>
</feature>
<evidence type="ECO:0000256" key="5">
    <source>
        <dbReference type="PIRSR" id="PIRSR000130-1"/>
    </source>
</evidence>
<dbReference type="PANTHER" id="PTHR11911">
    <property type="entry name" value="INOSINE-5-MONOPHOSPHATE DEHYDROGENASE RELATED"/>
    <property type="match status" value="1"/>
</dbReference>
<organism evidence="10">
    <name type="scientific">uncultured bacterium</name>
    <name type="common">gcode 4</name>
    <dbReference type="NCBI Taxonomy" id="1234023"/>
    <lineage>
        <taxon>Bacteria</taxon>
        <taxon>environmental samples</taxon>
    </lineage>
</organism>
<dbReference type="InterPro" id="IPR001093">
    <property type="entry name" value="IMP_DH_GMPRt"/>
</dbReference>
<dbReference type="Gene3D" id="3.20.20.70">
    <property type="entry name" value="Aldolase class I"/>
    <property type="match status" value="1"/>
</dbReference>
<keyword evidence="3" id="KW-0560">Oxidoreductase</keyword>
<evidence type="ECO:0000256" key="8">
    <source>
        <dbReference type="PROSITE-ProRule" id="PRU00703"/>
    </source>
</evidence>
<keyword evidence="4 8" id="KW-0129">CBS domain</keyword>
<dbReference type="SUPFAM" id="SSF51412">
    <property type="entry name" value="Inosine monophosphate dehydrogenase (IMPDH)"/>
    <property type="match status" value="1"/>
</dbReference>
<dbReference type="InterPro" id="IPR046342">
    <property type="entry name" value="CBS_dom_sf"/>
</dbReference>
<evidence type="ECO:0000256" key="4">
    <source>
        <dbReference type="ARBA" id="ARBA00023122"/>
    </source>
</evidence>
<feature type="domain" description="CBS" evidence="9">
    <location>
        <begin position="95"/>
        <end position="152"/>
    </location>
</feature>
<feature type="binding site" description="in other chain" evidence="7">
    <location>
        <position position="313"/>
    </location>
    <ligand>
        <name>K(+)</name>
        <dbReference type="ChEBI" id="CHEBI:29103"/>
        <note>ligand shared between two tetrameric partners</note>
    </ligand>
</feature>
<dbReference type="PIRSF" id="PIRSF000130">
    <property type="entry name" value="IMPDH"/>
    <property type="match status" value="1"/>
</dbReference>
<feature type="domain" description="CBS" evidence="9">
    <location>
        <begin position="156"/>
        <end position="224"/>
    </location>
</feature>
<evidence type="ECO:0000256" key="3">
    <source>
        <dbReference type="ARBA" id="ARBA00023002"/>
    </source>
</evidence>
<dbReference type="Pfam" id="PF00478">
    <property type="entry name" value="IMPDH"/>
    <property type="match status" value="1"/>
</dbReference>
<evidence type="ECO:0000256" key="6">
    <source>
        <dbReference type="PIRSR" id="PIRSR000130-3"/>
    </source>
</evidence>
<dbReference type="InterPro" id="IPR005990">
    <property type="entry name" value="IMP_DH"/>
</dbReference>
<keyword evidence="7" id="KW-0630">Potassium</keyword>
<evidence type="ECO:0000256" key="7">
    <source>
        <dbReference type="PIRSR" id="PIRSR000130-4"/>
    </source>
</evidence>
<keyword evidence="6" id="KW-0520">NAD</keyword>
<dbReference type="InterPro" id="IPR013785">
    <property type="entry name" value="Aldolase_TIM"/>
</dbReference>
<dbReference type="FunFam" id="3.20.20.70:FF:000424">
    <property type="entry name" value="Inosine-5'-monophosphate dehydrogenase 2"/>
    <property type="match status" value="1"/>
</dbReference>
<dbReference type="GO" id="GO:0046872">
    <property type="term" value="F:metal ion binding"/>
    <property type="evidence" value="ECO:0007669"/>
    <property type="project" value="UniProtKB-KW"/>
</dbReference>
<evidence type="ECO:0000259" key="9">
    <source>
        <dbReference type="PROSITE" id="PS51371"/>
    </source>
</evidence>
<dbReference type="EMBL" id="AMFJ01036201">
    <property type="protein sequence ID" value="EKD24584.1"/>
    <property type="molecule type" value="Genomic_DNA"/>
</dbReference>
<keyword evidence="2" id="KW-0479">Metal-binding</keyword>
<name>K1YGX6_9BACT</name>
<comment type="similarity">
    <text evidence="1">Belongs to the IMPDH/GMPR family.</text>
</comment>
<feature type="binding site" evidence="6">
    <location>
        <begin position="261"/>
        <end position="263"/>
    </location>
    <ligand>
        <name>NAD(+)</name>
        <dbReference type="ChEBI" id="CHEBI:57540"/>
    </ligand>
</feature>
<dbReference type="GO" id="GO:0006183">
    <property type="term" value="P:GTP biosynthetic process"/>
    <property type="evidence" value="ECO:0007669"/>
    <property type="project" value="TreeGrafter"/>
</dbReference>
<proteinExistence type="inferred from homology"/>
<dbReference type="GO" id="GO:0003938">
    <property type="term" value="F:IMP dehydrogenase activity"/>
    <property type="evidence" value="ECO:0007669"/>
    <property type="project" value="InterPro"/>
</dbReference>
<accession>K1YGX6</accession>